<dbReference type="GO" id="GO:0008270">
    <property type="term" value="F:zinc ion binding"/>
    <property type="evidence" value="ECO:0007669"/>
    <property type="project" value="UniProtKB-UniRule"/>
</dbReference>
<evidence type="ECO:0000256" key="8">
    <source>
        <dbReference type="RuleBase" id="RU366009"/>
    </source>
</evidence>
<evidence type="ECO:0000256" key="3">
    <source>
        <dbReference type="ARBA" id="ARBA00012781"/>
    </source>
</evidence>
<evidence type="ECO:0000256" key="2">
    <source>
        <dbReference type="ARBA" id="ARBA00006745"/>
    </source>
</evidence>
<sequence length="438" mass="48558">MSLEAFRGDILHFLQDPDSVPLAESYQYIEDGLLLVEDGRVSATGPASALLPELPPGTPLNDYPGKLLCPGFVDTHIHYPQTKMVAAYGEQLLQWLETYTFPTEAEFADRAHAAAIAERFLDELLRCGTTTAQVFGTVHPESVDAFFAVAEQRNLRMICGKVLMDRNAPEALTDTAESGYQQSRELIERWHGKGRLRYAVTPRFAPTSTPEQLEQAGRLLREHPGVHLHTHLSENRDEVAWVRELFPDCAHYLDTYDQAGLLGRRSVFAHGIHLEDAEWQRLAETESNIAFCPGSNLFLGSGLFKLQRAVQQGIRVGLGTDIGAGHTFSILETMADAYKTQQLSGYKLTPFKAFYLATLGGASSLDCQQHIGNFEAGKEADFLVLDPAATPMLAFRYQHCASLLEKLFVLAMLGDDRAILATYIAGHCAHHRDDTDTH</sequence>
<dbReference type="GO" id="GO:0006147">
    <property type="term" value="P:guanine catabolic process"/>
    <property type="evidence" value="ECO:0007669"/>
    <property type="project" value="UniProtKB-UniRule"/>
</dbReference>
<gene>
    <name evidence="10" type="primary">guaD</name>
    <name evidence="10" type="ORF">FV139_05285</name>
</gene>
<dbReference type="InterPro" id="IPR051607">
    <property type="entry name" value="Metallo-dep_hydrolases"/>
</dbReference>
<evidence type="ECO:0000256" key="1">
    <source>
        <dbReference type="ARBA" id="ARBA00004984"/>
    </source>
</evidence>
<dbReference type="InterPro" id="IPR014311">
    <property type="entry name" value="Guanine_deaminase"/>
</dbReference>
<dbReference type="UniPathway" id="UPA00603">
    <property type="reaction ID" value="UER00660"/>
</dbReference>
<evidence type="ECO:0000256" key="4">
    <source>
        <dbReference type="ARBA" id="ARBA00022723"/>
    </source>
</evidence>
<comment type="caution">
    <text evidence="10">The sequence shown here is derived from an EMBL/GenBank/DDBJ whole genome shotgun (WGS) entry which is preliminary data.</text>
</comment>
<evidence type="ECO:0000256" key="7">
    <source>
        <dbReference type="NCBIfam" id="TIGR02967"/>
    </source>
</evidence>
<dbReference type="CDD" id="cd01303">
    <property type="entry name" value="GDEase"/>
    <property type="match status" value="1"/>
</dbReference>
<keyword evidence="11" id="KW-1185">Reference proteome</keyword>
<evidence type="ECO:0000313" key="11">
    <source>
        <dbReference type="Proteomes" id="UP000321039"/>
    </source>
</evidence>
<evidence type="ECO:0000256" key="6">
    <source>
        <dbReference type="ARBA" id="ARBA00022833"/>
    </source>
</evidence>
<keyword evidence="6 8" id="KW-0862">Zinc</keyword>
<keyword evidence="5 8" id="KW-0378">Hydrolase</keyword>
<dbReference type="SUPFAM" id="SSF51338">
    <property type="entry name" value="Composite domain of metallo-dependent hydrolases"/>
    <property type="match status" value="1"/>
</dbReference>
<dbReference type="EC" id="3.5.4.3" evidence="3 7"/>
<dbReference type="EMBL" id="VRZA01000002">
    <property type="protein sequence ID" value="TXS95313.1"/>
    <property type="molecule type" value="Genomic_DNA"/>
</dbReference>
<proteinExistence type="inferred from homology"/>
<name>A0A5C9A363_9GAMM</name>
<dbReference type="FunFam" id="3.20.20.140:FF:000022">
    <property type="entry name" value="Guanine deaminase"/>
    <property type="match status" value="1"/>
</dbReference>
<dbReference type="Proteomes" id="UP000321039">
    <property type="component" value="Unassembled WGS sequence"/>
</dbReference>
<comment type="catalytic activity">
    <reaction evidence="8">
        <text>guanine + H2O + H(+) = xanthine + NH4(+)</text>
        <dbReference type="Rhea" id="RHEA:14665"/>
        <dbReference type="ChEBI" id="CHEBI:15377"/>
        <dbReference type="ChEBI" id="CHEBI:15378"/>
        <dbReference type="ChEBI" id="CHEBI:16235"/>
        <dbReference type="ChEBI" id="CHEBI:17712"/>
        <dbReference type="ChEBI" id="CHEBI:28938"/>
        <dbReference type="EC" id="3.5.4.3"/>
    </reaction>
</comment>
<evidence type="ECO:0000256" key="5">
    <source>
        <dbReference type="ARBA" id="ARBA00022801"/>
    </source>
</evidence>
<protein>
    <recommendedName>
        <fullName evidence="3 7">Guanine deaminase</fullName>
        <shortName evidence="8">Guanase</shortName>
        <ecNumber evidence="3 7">3.5.4.3</ecNumber>
    </recommendedName>
    <alternativeName>
        <fullName evidence="8">Guanine aminohydrolase</fullName>
    </alternativeName>
</protein>
<comment type="similarity">
    <text evidence="2 8">Belongs to the metallo-dependent hydrolases superfamily. ATZ/TRZ family.</text>
</comment>
<keyword evidence="4 8" id="KW-0479">Metal-binding</keyword>
<evidence type="ECO:0000313" key="10">
    <source>
        <dbReference type="EMBL" id="TXS95313.1"/>
    </source>
</evidence>
<comment type="function">
    <text evidence="8">Catalyzes the hydrolytic deamination of guanine, producing xanthine and ammonia.</text>
</comment>
<evidence type="ECO:0000259" key="9">
    <source>
        <dbReference type="Pfam" id="PF01979"/>
    </source>
</evidence>
<dbReference type="PANTHER" id="PTHR11271">
    <property type="entry name" value="GUANINE DEAMINASE"/>
    <property type="match status" value="1"/>
</dbReference>
<dbReference type="Pfam" id="PF01979">
    <property type="entry name" value="Amidohydro_1"/>
    <property type="match status" value="1"/>
</dbReference>
<dbReference type="SUPFAM" id="SSF51556">
    <property type="entry name" value="Metallo-dependent hydrolases"/>
    <property type="match status" value="1"/>
</dbReference>
<dbReference type="Gene3D" id="2.30.40.10">
    <property type="entry name" value="Urease, subunit C, domain 1"/>
    <property type="match status" value="1"/>
</dbReference>
<comment type="cofactor">
    <cofactor evidence="8">
        <name>Zn(2+)</name>
        <dbReference type="ChEBI" id="CHEBI:29105"/>
    </cofactor>
    <text evidence="8">Binds 1 zinc ion per subunit.</text>
</comment>
<comment type="pathway">
    <text evidence="1 8">Purine metabolism; guanine degradation; xanthine from guanine: step 1/1.</text>
</comment>
<reference evidence="10 11" key="1">
    <citation type="submission" date="2019-08" db="EMBL/GenBank/DDBJ databases">
        <title>Parahaliea maris sp. nov., isolated from the surface seawater.</title>
        <authorList>
            <person name="Liu Y."/>
        </authorList>
    </citation>
    <scope>NUCLEOTIDE SEQUENCE [LARGE SCALE GENOMIC DNA]</scope>
    <source>
        <strain evidence="10 11">HSLHS9</strain>
    </source>
</reference>
<dbReference type="NCBIfam" id="NF006679">
    <property type="entry name" value="PRK09228.1"/>
    <property type="match status" value="1"/>
</dbReference>
<dbReference type="InterPro" id="IPR032466">
    <property type="entry name" value="Metal_Hydrolase"/>
</dbReference>
<dbReference type="GO" id="GO:0005829">
    <property type="term" value="C:cytosol"/>
    <property type="evidence" value="ECO:0007669"/>
    <property type="project" value="TreeGrafter"/>
</dbReference>
<dbReference type="InterPro" id="IPR011059">
    <property type="entry name" value="Metal-dep_hydrolase_composite"/>
</dbReference>
<dbReference type="NCBIfam" id="TIGR02967">
    <property type="entry name" value="guan_deamin"/>
    <property type="match status" value="1"/>
</dbReference>
<dbReference type="AlphaFoldDB" id="A0A5C9A363"/>
<accession>A0A5C9A363</accession>
<dbReference type="InterPro" id="IPR006680">
    <property type="entry name" value="Amidohydro-rel"/>
</dbReference>
<dbReference type="PANTHER" id="PTHR11271:SF6">
    <property type="entry name" value="GUANINE DEAMINASE"/>
    <property type="match status" value="1"/>
</dbReference>
<organism evidence="10 11">
    <name type="scientific">Parahaliea maris</name>
    <dbReference type="NCBI Taxonomy" id="2716870"/>
    <lineage>
        <taxon>Bacteria</taxon>
        <taxon>Pseudomonadati</taxon>
        <taxon>Pseudomonadota</taxon>
        <taxon>Gammaproteobacteria</taxon>
        <taxon>Cellvibrionales</taxon>
        <taxon>Halieaceae</taxon>
        <taxon>Parahaliea</taxon>
    </lineage>
</organism>
<dbReference type="Gene3D" id="3.20.20.140">
    <property type="entry name" value="Metal-dependent hydrolases"/>
    <property type="match status" value="1"/>
</dbReference>
<dbReference type="RefSeq" id="WP_148067224.1">
    <property type="nucleotide sequence ID" value="NZ_VRZA01000002.1"/>
</dbReference>
<dbReference type="GO" id="GO:0008892">
    <property type="term" value="F:guanine deaminase activity"/>
    <property type="evidence" value="ECO:0007669"/>
    <property type="project" value="UniProtKB-UniRule"/>
</dbReference>
<feature type="domain" description="Amidohydrolase-related" evidence="9">
    <location>
        <begin position="68"/>
        <end position="426"/>
    </location>
</feature>